<feature type="signal peptide" evidence="1">
    <location>
        <begin position="1"/>
        <end position="16"/>
    </location>
</feature>
<gene>
    <name evidence="2" type="ORF">ANCCAN_26236</name>
</gene>
<reference evidence="2 3" key="1">
    <citation type="submission" date="2014-10" db="EMBL/GenBank/DDBJ databases">
        <title>Draft genome of the hookworm Ancylostoma caninum.</title>
        <authorList>
            <person name="Mitreva M."/>
        </authorList>
    </citation>
    <scope>NUCLEOTIDE SEQUENCE [LARGE SCALE GENOMIC DNA]</scope>
    <source>
        <strain evidence="2 3">Baltimore</strain>
    </source>
</reference>
<sequence length="116" mass="13523">MFIFLILFIFVAAAQSERIASLKFSIYPSKVNLGGVLPINIYEFHDGSEQIHHEVNSIAIQHHDHLRGFAIFHNVSDSLALIDLNHEDLDQDRLQAQFHDVYPFRHLCDFHERQEN</sequence>
<evidence type="ECO:0000313" key="2">
    <source>
        <dbReference type="EMBL" id="RCN28028.1"/>
    </source>
</evidence>
<accession>A0A368F8Y6</accession>
<evidence type="ECO:0000313" key="3">
    <source>
        <dbReference type="Proteomes" id="UP000252519"/>
    </source>
</evidence>
<feature type="chain" id="PRO_5016827595" description="Peptidase M12B propeptide domain-containing protein" evidence="1">
    <location>
        <begin position="17"/>
        <end position="116"/>
    </location>
</feature>
<dbReference type="EMBL" id="JOJR01003135">
    <property type="protein sequence ID" value="RCN28028.1"/>
    <property type="molecule type" value="Genomic_DNA"/>
</dbReference>
<evidence type="ECO:0000256" key="1">
    <source>
        <dbReference type="SAM" id="SignalP"/>
    </source>
</evidence>
<dbReference type="Proteomes" id="UP000252519">
    <property type="component" value="Unassembled WGS sequence"/>
</dbReference>
<dbReference type="AlphaFoldDB" id="A0A368F8Y6"/>
<comment type="caution">
    <text evidence="2">The sequence shown here is derived from an EMBL/GenBank/DDBJ whole genome shotgun (WGS) entry which is preliminary data.</text>
</comment>
<proteinExistence type="predicted"/>
<evidence type="ECO:0008006" key="4">
    <source>
        <dbReference type="Google" id="ProtNLM"/>
    </source>
</evidence>
<keyword evidence="3" id="KW-1185">Reference proteome</keyword>
<organism evidence="2 3">
    <name type="scientific">Ancylostoma caninum</name>
    <name type="common">Dog hookworm</name>
    <dbReference type="NCBI Taxonomy" id="29170"/>
    <lineage>
        <taxon>Eukaryota</taxon>
        <taxon>Metazoa</taxon>
        <taxon>Ecdysozoa</taxon>
        <taxon>Nematoda</taxon>
        <taxon>Chromadorea</taxon>
        <taxon>Rhabditida</taxon>
        <taxon>Rhabditina</taxon>
        <taxon>Rhabditomorpha</taxon>
        <taxon>Strongyloidea</taxon>
        <taxon>Ancylostomatidae</taxon>
        <taxon>Ancylostomatinae</taxon>
        <taxon>Ancylostoma</taxon>
    </lineage>
</organism>
<protein>
    <recommendedName>
        <fullName evidence="4">Peptidase M12B propeptide domain-containing protein</fullName>
    </recommendedName>
</protein>
<name>A0A368F8Y6_ANCCA</name>
<keyword evidence="1" id="KW-0732">Signal</keyword>